<keyword evidence="3" id="KW-1185">Reference proteome</keyword>
<sequence>MGESRVGDAAGPEHFSISENNQKKIQAACLSLEDKLSKLTQRVAVMETRTQELSLAVERNAEEIVKLKLREKELKDKLDKLENNSRHNNMLRRERREET</sequence>
<proteinExistence type="predicted"/>
<evidence type="ECO:0000313" key="3">
    <source>
        <dbReference type="Proteomes" id="UP001066276"/>
    </source>
</evidence>
<gene>
    <name evidence="2" type="ORF">NDU88_007272</name>
</gene>
<name>A0AAV7UND3_PLEWA</name>
<dbReference type="EMBL" id="JANPWB010000005">
    <property type="protein sequence ID" value="KAJ1190534.1"/>
    <property type="molecule type" value="Genomic_DNA"/>
</dbReference>
<protein>
    <submittedName>
        <fullName evidence="2">Uncharacterized protein</fullName>
    </submittedName>
</protein>
<organism evidence="2 3">
    <name type="scientific">Pleurodeles waltl</name>
    <name type="common">Iberian ribbed newt</name>
    <dbReference type="NCBI Taxonomy" id="8319"/>
    <lineage>
        <taxon>Eukaryota</taxon>
        <taxon>Metazoa</taxon>
        <taxon>Chordata</taxon>
        <taxon>Craniata</taxon>
        <taxon>Vertebrata</taxon>
        <taxon>Euteleostomi</taxon>
        <taxon>Amphibia</taxon>
        <taxon>Batrachia</taxon>
        <taxon>Caudata</taxon>
        <taxon>Salamandroidea</taxon>
        <taxon>Salamandridae</taxon>
        <taxon>Pleurodelinae</taxon>
        <taxon>Pleurodeles</taxon>
    </lineage>
</organism>
<evidence type="ECO:0000313" key="2">
    <source>
        <dbReference type="EMBL" id="KAJ1190534.1"/>
    </source>
</evidence>
<evidence type="ECO:0000256" key="1">
    <source>
        <dbReference type="SAM" id="MobiDB-lite"/>
    </source>
</evidence>
<dbReference type="Proteomes" id="UP001066276">
    <property type="component" value="Chromosome 3_1"/>
</dbReference>
<accession>A0AAV7UND3</accession>
<feature type="region of interest" description="Disordered" evidence="1">
    <location>
        <begin position="76"/>
        <end position="99"/>
    </location>
</feature>
<reference evidence="2" key="1">
    <citation type="journal article" date="2022" name="bioRxiv">
        <title>Sequencing and chromosome-scale assembly of the giantPleurodeles waltlgenome.</title>
        <authorList>
            <person name="Brown T."/>
            <person name="Elewa A."/>
            <person name="Iarovenko S."/>
            <person name="Subramanian E."/>
            <person name="Araus A.J."/>
            <person name="Petzold A."/>
            <person name="Susuki M."/>
            <person name="Suzuki K.-i.T."/>
            <person name="Hayashi T."/>
            <person name="Toyoda A."/>
            <person name="Oliveira C."/>
            <person name="Osipova E."/>
            <person name="Leigh N.D."/>
            <person name="Simon A."/>
            <person name="Yun M.H."/>
        </authorList>
    </citation>
    <scope>NUCLEOTIDE SEQUENCE</scope>
    <source>
        <strain evidence="2">20211129_DDA</strain>
        <tissue evidence="2">Liver</tissue>
    </source>
</reference>
<dbReference type="AlphaFoldDB" id="A0AAV7UND3"/>
<comment type="caution">
    <text evidence="2">The sequence shown here is derived from an EMBL/GenBank/DDBJ whole genome shotgun (WGS) entry which is preliminary data.</text>
</comment>